<dbReference type="RefSeq" id="WP_163965520.1">
    <property type="nucleotide sequence ID" value="NZ_JAAIVB010000055.1"/>
</dbReference>
<dbReference type="Proteomes" id="UP000482155">
    <property type="component" value="Unassembled WGS sequence"/>
</dbReference>
<keyword evidence="3 5" id="KW-1133">Transmembrane helix</keyword>
<proteinExistence type="predicted"/>
<feature type="transmembrane region" description="Helical" evidence="5">
    <location>
        <begin position="116"/>
        <end position="134"/>
    </location>
</feature>
<name>A0A6B3SPS3_9BURK</name>
<evidence type="ECO:0000313" key="8">
    <source>
        <dbReference type="Proteomes" id="UP000482155"/>
    </source>
</evidence>
<comment type="subcellular location">
    <subcellularLocation>
        <location evidence="1">Membrane</location>
        <topology evidence="1">Multi-pass membrane protein</topology>
    </subcellularLocation>
</comment>
<evidence type="ECO:0000256" key="4">
    <source>
        <dbReference type="ARBA" id="ARBA00023136"/>
    </source>
</evidence>
<evidence type="ECO:0000256" key="1">
    <source>
        <dbReference type="ARBA" id="ARBA00004141"/>
    </source>
</evidence>
<reference evidence="7 8" key="1">
    <citation type="submission" date="2020-02" db="EMBL/GenBank/DDBJ databases">
        <authorList>
            <person name="Kim M.K."/>
        </authorList>
    </citation>
    <scope>NUCLEOTIDE SEQUENCE [LARGE SCALE GENOMIC DNA]</scope>
    <source>
        <strain evidence="7 8">17J57-3</strain>
    </source>
</reference>
<dbReference type="AlphaFoldDB" id="A0A6B3SPS3"/>
<comment type="caution">
    <text evidence="7">The sequence shown here is derived from an EMBL/GenBank/DDBJ whole genome shotgun (WGS) entry which is preliminary data.</text>
</comment>
<feature type="transmembrane region" description="Helical" evidence="5">
    <location>
        <begin position="7"/>
        <end position="24"/>
    </location>
</feature>
<organism evidence="7 8">
    <name type="scientific">Noviherbaspirillum galbum</name>
    <dbReference type="NCBI Taxonomy" id="2709383"/>
    <lineage>
        <taxon>Bacteria</taxon>
        <taxon>Pseudomonadati</taxon>
        <taxon>Pseudomonadota</taxon>
        <taxon>Betaproteobacteria</taxon>
        <taxon>Burkholderiales</taxon>
        <taxon>Oxalobacteraceae</taxon>
        <taxon>Noviherbaspirillum</taxon>
    </lineage>
</organism>
<dbReference type="Pfam" id="PF04932">
    <property type="entry name" value="Wzy_C"/>
    <property type="match status" value="1"/>
</dbReference>
<keyword evidence="8" id="KW-1185">Reference proteome</keyword>
<keyword evidence="4 5" id="KW-0472">Membrane</keyword>
<dbReference type="PANTHER" id="PTHR37422:SF23">
    <property type="entry name" value="TEICHURONIC ACID BIOSYNTHESIS PROTEIN TUAE"/>
    <property type="match status" value="1"/>
</dbReference>
<feature type="transmembrane region" description="Helical" evidence="5">
    <location>
        <begin position="321"/>
        <end position="342"/>
    </location>
</feature>
<evidence type="ECO:0000256" key="5">
    <source>
        <dbReference type="SAM" id="Phobius"/>
    </source>
</evidence>
<keyword evidence="2 5" id="KW-0812">Transmembrane</keyword>
<feature type="transmembrane region" description="Helical" evidence="5">
    <location>
        <begin position="161"/>
        <end position="180"/>
    </location>
</feature>
<gene>
    <name evidence="7" type="ORF">G3574_16690</name>
</gene>
<sequence>MRHQIKLPLFLSFYCLLFLAVPKYGSAFQLLSLAMIVMQNVSTAISMKRNKVTTFKGSMTPLSLFLIAIVPLVSLTDNVFNLELQYIGYSLLFFLVAASIYVVVSTVDFRTIFNSFLAAAVMMTLTVLATQHAMLRDTLSISYDAVNGLERFGPFNLHPNLVGHIFGGFAVMFFCVMLYERALLRKAFFGAMTGLCFIYCIAASSRGGFLAAGLGILTVYSIAVWQDRKRRQVLLLLVLGGIAVLLATKGAEKLVVYLSSIFETGTGDRGVNSGLTGRTDNWAKLLQTVFSSVSFMLFGNGLRTGSSEVLGYDIDNSYLNLLYEIGLPCTVLFVLLLVACTNRFRRAFRAMPDVVKASALGMFVFILAESMVARYLLSIGNPVSLFLLFCMLGARNILKGSYLASSAPVQRHVHHGTYVGYANYSDHGNGTAPGGRSRPLGMSAGGMVKEAQLENAQA</sequence>
<dbReference type="InterPro" id="IPR051533">
    <property type="entry name" value="WaaL-like"/>
</dbReference>
<feature type="transmembrane region" description="Helical" evidence="5">
    <location>
        <begin position="187"/>
        <end position="204"/>
    </location>
</feature>
<evidence type="ECO:0000256" key="2">
    <source>
        <dbReference type="ARBA" id="ARBA00022692"/>
    </source>
</evidence>
<accession>A0A6B3SPS3</accession>
<dbReference type="GO" id="GO:0016020">
    <property type="term" value="C:membrane"/>
    <property type="evidence" value="ECO:0007669"/>
    <property type="project" value="UniProtKB-SubCell"/>
</dbReference>
<feature type="domain" description="O-antigen ligase-related" evidence="6">
    <location>
        <begin position="194"/>
        <end position="334"/>
    </location>
</feature>
<dbReference type="EMBL" id="JAAIVB010000055">
    <property type="protein sequence ID" value="NEX62727.1"/>
    <property type="molecule type" value="Genomic_DNA"/>
</dbReference>
<evidence type="ECO:0000259" key="6">
    <source>
        <dbReference type="Pfam" id="PF04932"/>
    </source>
</evidence>
<evidence type="ECO:0000256" key="3">
    <source>
        <dbReference type="ARBA" id="ARBA00022989"/>
    </source>
</evidence>
<feature type="transmembrane region" description="Helical" evidence="5">
    <location>
        <begin position="59"/>
        <end position="80"/>
    </location>
</feature>
<protein>
    <recommendedName>
        <fullName evidence="6">O-antigen ligase-related domain-containing protein</fullName>
    </recommendedName>
</protein>
<feature type="transmembrane region" description="Helical" evidence="5">
    <location>
        <begin position="354"/>
        <end position="373"/>
    </location>
</feature>
<dbReference type="PANTHER" id="PTHR37422">
    <property type="entry name" value="TEICHURONIC ACID BIOSYNTHESIS PROTEIN TUAE"/>
    <property type="match status" value="1"/>
</dbReference>
<dbReference type="InterPro" id="IPR007016">
    <property type="entry name" value="O-antigen_ligase-rel_domated"/>
</dbReference>
<feature type="transmembrane region" description="Helical" evidence="5">
    <location>
        <begin position="86"/>
        <end position="104"/>
    </location>
</feature>
<feature type="transmembrane region" description="Helical" evidence="5">
    <location>
        <begin position="210"/>
        <end position="226"/>
    </location>
</feature>
<evidence type="ECO:0000313" key="7">
    <source>
        <dbReference type="EMBL" id="NEX62727.1"/>
    </source>
</evidence>
<feature type="transmembrane region" description="Helical" evidence="5">
    <location>
        <begin position="233"/>
        <end position="251"/>
    </location>
</feature>